<feature type="transmembrane region" description="Helical" evidence="1">
    <location>
        <begin position="7"/>
        <end position="24"/>
    </location>
</feature>
<dbReference type="RefSeq" id="WP_188383289.1">
    <property type="nucleotide sequence ID" value="NZ_BMEY01000003.1"/>
</dbReference>
<dbReference type="AlphaFoldDB" id="A0A916RQL9"/>
<organism evidence="2 3">
    <name type="scientific">Ornithinibacillus halotolerans</name>
    <dbReference type="NCBI Taxonomy" id="1274357"/>
    <lineage>
        <taxon>Bacteria</taxon>
        <taxon>Bacillati</taxon>
        <taxon>Bacillota</taxon>
        <taxon>Bacilli</taxon>
        <taxon>Bacillales</taxon>
        <taxon>Bacillaceae</taxon>
        <taxon>Ornithinibacillus</taxon>
    </lineage>
</organism>
<name>A0A916RQL9_9BACI</name>
<sequence length="51" mass="5316">MNYERGGIAFVGCVVLGVGFGALFNQWVAGPIIGVGVGFILMAVMGKEKIE</sequence>
<evidence type="ECO:0000313" key="2">
    <source>
        <dbReference type="EMBL" id="GGA65584.1"/>
    </source>
</evidence>
<dbReference type="EMBL" id="BMEY01000003">
    <property type="protein sequence ID" value="GGA65584.1"/>
    <property type="molecule type" value="Genomic_DNA"/>
</dbReference>
<keyword evidence="3" id="KW-1185">Reference proteome</keyword>
<dbReference type="Proteomes" id="UP000613512">
    <property type="component" value="Unassembled WGS sequence"/>
</dbReference>
<comment type="caution">
    <text evidence="2">The sequence shown here is derived from an EMBL/GenBank/DDBJ whole genome shotgun (WGS) entry which is preliminary data.</text>
</comment>
<feature type="transmembrane region" description="Helical" evidence="1">
    <location>
        <begin position="30"/>
        <end position="46"/>
    </location>
</feature>
<protein>
    <submittedName>
        <fullName evidence="2">Uncharacterized protein</fullName>
    </submittedName>
</protein>
<accession>A0A916RQL9</accession>
<keyword evidence="1" id="KW-0812">Transmembrane</keyword>
<gene>
    <name evidence="2" type="ORF">GCM10008025_06750</name>
</gene>
<proteinExistence type="predicted"/>
<reference evidence="2" key="1">
    <citation type="journal article" date="2014" name="Int. J. Syst. Evol. Microbiol.">
        <title>Complete genome sequence of Corynebacterium casei LMG S-19264T (=DSM 44701T), isolated from a smear-ripened cheese.</title>
        <authorList>
            <consortium name="US DOE Joint Genome Institute (JGI-PGF)"/>
            <person name="Walter F."/>
            <person name="Albersmeier A."/>
            <person name="Kalinowski J."/>
            <person name="Ruckert C."/>
        </authorList>
    </citation>
    <scope>NUCLEOTIDE SEQUENCE</scope>
    <source>
        <strain evidence="2">CGMCC 1.12408</strain>
    </source>
</reference>
<keyword evidence="1" id="KW-1133">Transmembrane helix</keyword>
<keyword evidence="1" id="KW-0472">Membrane</keyword>
<evidence type="ECO:0000256" key="1">
    <source>
        <dbReference type="SAM" id="Phobius"/>
    </source>
</evidence>
<evidence type="ECO:0000313" key="3">
    <source>
        <dbReference type="Proteomes" id="UP000613512"/>
    </source>
</evidence>
<reference evidence="2" key="2">
    <citation type="submission" date="2020-09" db="EMBL/GenBank/DDBJ databases">
        <authorList>
            <person name="Sun Q."/>
            <person name="Zhou Y."/>
        </authorList>
    </citation>
    <scope>NUCLEOTIDE SEQUENCE</scope>
    <source>
        <strain evidence="2">CGMCC 1.12408</strain>
    </source>
</reference>